<dbReference type="SFLD" id="SFLDS00029">
    <property type="entry name" value="Radical_SAM"/>
    <property type="match status" value="1"/>
</dbReference>
<evidence type="ECO:0000256" key="8">
    <source>
        <dbReference type="ARBA" id="ARBA00023004"/>
    </source>
</evidence>
<protein>
    <submittedName>
        <fullName evidence="11">Lysine 2,3-aminomutase</fullName>
    </submittedName>
</protein>
<dbReference type="SUPFAM" id="SSF102114">
    <property type="entry name" value="Radical SAM enzymes"/>
    <property type="match status" value="1"/>
</dbReference>
<comment type="similarity">
    <text evidence="3">Belongs to the radical SAM superfamily. KamA family.</text>
</comment>
<dbReference type="PANTHER" id="PTHR30538:SF0">
    <property type="entry name" value="L-LYSINE 2,3-AMINOMUTASE AQ_1632-RELATED"/>
    <property type="match status" value="1"/>
</dbReference>
<reference evidence="11 12" key="1">
    <citation type="submission" date="2019-06" db="EMBL/GenBank/DDBJ databases">
        <title>Genomic Encyclopedia of Type Strains, Phase IV (KMG-V): Genome sequencing to study the core and pangenomes of soil and plant-associated prokaryotes.</title>
        <authorList>
            <person name="Whitman W."/>
        </authorList>
    </citation>
    <scope>NUCLEOTIDE SEQUENCE [LARGE SCALE GENOMIC DNA]</scope>
    <source>
        <strain evidence="11 12">BR 10355</strain>
    </source>
</reference>
<accession>A0A560LCQ1</accession>
<feature type="domain" description="Radical SAM core" evidence="10">
    <location>
        <begin position="86"/>
        <end position="319"/>
    </location>
</feature>
<dbReference type="EMBL" id="VITY01000011">
    <property type="protein sequence ID" value="TWB92989.1"/>
    <property type="molecule type" value="Genomic_DNA"/>
</dbReference>
<comment type="cofactor">
    <cofactor evidence="2">
        <name>[4Fe-4S] cluster</name>
        <dbReference type="ChEBI" id="CHEBI:49883"/>
    </cofactor>
</comment>
<comment type="caution">
    <text evidence="11">The sequence shown here is derived from an EMBL/GenBank/DDBJ whole genome shotgun (WGS) entry which is preliminary data.</text>
</comment>
<dbReference type="AlphaFoldDB" id="A0A560LCQ1"/>
<name>A0A560LCQ1_9BRAD</name>
<dbReference type="CDD" id="cd01335">
    <property type="entry name" value="Radical_SAM"/>
    <property type="match status" value="1"/>
</dbReference>
<evidence type="ECO:0000256" key="3">
    <source>
        <dbReference type="ARBA" id="ARBA00008703"/>
    </source>
</evidence>
<keyword evidence="6" id="KW-0479">Metal-binding</keyword>
<dbReference type="Pfam" id="PF04055">
    <property type="entry name" value="Radical_SAM"/>
    <property type="match status" value="1"/>
</dbReference>
<dbReference type="STRING" id="1755647.AS156_06155"/>
<evidence type="ECO:0000259" key="10">
    <source>
        <dbReference type="PROSITE" id="PS51918"/>
    </source>
</evidence>
<keyword evidence="8" id="KW-0408">Iron</keyword>
<dbReference type="OrthoDB" id="9768064at2"/>
<evidence type="ECO:0000256" key="7">
    <source>
        <dbReference type="ARBA" id="ARBA00022898"/>
    </source>
</evidence>
<dbReference type="PROSITE" id="PS51918">
    <property type="entry name" value="RADICAL_SAM"/>
    <property type="match status" value="1"/>
</dbReference>
<sequence length="367" mass="42317">MNQRHINEEFKAVSMREGLLPVKVTPFYEKKIKEEVEALGNHLGPLHRVSFPTRDRISLRAPNEVKDFVNDRSNACGHANKTSIVRKYADRALFLTTSKCFGNCQYCFRMDVLSENTFIDEPNDQDADLSLLIEYLRRQPEVTEVILSGGDPLMLPASRLETIIEGIRLVPSVKSIRIHTRAIVYEPKAFTAEKIDILARHGLRTTFHIVHPYEICEEVSEKIADLRAHKIRLYNQFPLLRNTNDHQLVLHRLLERLDGMGVRNLSIFIPDPINFSAAFRVRLGRIWHIADQLNLFSPSWINSTRFVLDTSRGKVRREHHTETNSETDLAVFVRDGHSIPFPDFPEHLDVPGELEVMLWKENGKVKV</sequence>
<organism evidence="11 12">
    <name type="scientific">Bradyrhizobium macuxiense</name>
    <dbReference type="NCBI Taxonomy" id="1755647"/>
    <lineage>
        <taxon>Bacteria</taxon>
        <taxon>Pseudomonadati</taxon>
        <taxon>Pseudomonadota</taxon>
        <taxon>Alphaproteobacteria</taxon>
        <taxon>Hyphomicrobiales</taxon>
        <taxon>Nitrobacteraceae</taxon>
        <taxon>Bradyrhizobium</taxon>
    </lineage>
</organism>
<proteinExistence type="inferred from homology"/>
<dbReference type="InterPro" id="IPR058240">
    <property type="entry name" value="rSAM_sf"/>
</dbReference>
<dbReference type="RefSeq" id="WP_146990027.1">
    <property type="nucleotide sequence ID" value="NZ_VITY01000011.1"/>
</dbReference>
<evidence type="ECO:0000256" key="9">
    <source>
        <dbReference type="ARBA" id="ARBA00023014"/>
    </source>
</evidence>
<keyword evidence="7" id="KW-0663">Pyridoxal phosphate</keyword>
<dbReference type="InterPro" id="IPR013785">
    <property type="entry name" value="Aldolase_TIM"/>
</dbReference>
<dbReference type="GO" id="GO:0003824">
    <property type="term" value="F:catalytic activity"/>
    <property type="evidence" value="ECO:0007669"/>
    <property type="project" value="InterPro"/>
</dbReference>
<dbReference type="GO" id="GO:0051539">
    <property type="term" value="F:4 iron, 4 sulfur cluster binding"/>
    <property type="evidence" value="ECO:0007669"/>
    <property type="project" value="UniProtKB-KW"/>
</dbReference>
<evidence type="ECO:0000256" key="5">
    <source>
        <dbReference type="ARBA" id="ARBA00022691"/>
    </source>
</evidence>
<dbReference type="InterPro" id="IPR003739">
    <property type="entry name" value="Lys_aminomutase/Glu_NH3_mut"/>
</dbReference>
<dbReference type="GO" id="GO:0046872">
    <property type="term" value="F:metal ion binding"/>
    <property type="evidence" value="ECO:0007669"/>
    <property type="project" value="UniProtKB-KW"/>
</dbReference>
<dbReference type="InterPro" id="IPR007197">
    <property type="entry name" value="rSAM"/>
</dbReference>
<keyword evidence="9" id="KW-0411">Iron-sulfur</keyword>
<comment type="cofactor">
    <cofactor evidence="1">
        <name>pyridoxal 5'-phosphate</name>
        <dbReference type="ChEBI" id="CHEBI:597326"/>
    </cofactor>
</comment>
<evidence type="ECO:0000313" key="12">
    <source>
        <dbReference type="Proteomes" id="UP000321304"/>
    </source>
</evidence>
<dbReference type="Gene3D" id="3.20.20.70">
    <property type="entry name" value="Aldolase class I"/>
    <property type="match status" value="1"/>
</dbReference>
<dbReference type="Proteomes" id="UP000321304">
    <property type="component" value="Unassembled WGS sequence"/>
</dbReference>
<evidence type="ECO:0000256" key="4">
    <source>
        <dbReference type="ARBA" id="ARBA00022485"/>
    </source>
</evidence>
<evidence type="ECO:0000313" key="11">
    <source>
        <dbReference type="EMBL" id="TWB92989.1"/>
    </source>
</evidence>
<evidence type="ECO:0000256" key="2">
    <source>
        <dbReference type="ARBA" id="ARBA00001966"/>
    </source>
</evidence>
<evidence type="ECO:0000256" key="1">
    <source>
        <dbReference type="ARBA" id="ARBA00001933"/>
    </source>
</evidence>
<gene>
    <name evidence="11" type="ORF">FBZ93_11128</name>
</gene>
<dbReference type="PANTHER" id="PTHR30538">
    <property type="entry name" value="LYSINE 2,3-AMINOMUTASE-RELATED"/>
    <property type="match status" value="1"/>
</dbReference>
<keyword evidence="4" id="KW-0004">4Fe-4S</keyword>
<keyword evidence="12" id="KW-1185">Reference proteome</keyword>
<evidence type="ECO:0000256" key="6">
    <source>
        <dbReference type="ARBA" id="ARBA00022723"/>
    </source>
</evidence>
<keyword evidence="5" id="KW-0949">S-adenosyl-L-methionine</keyword>